<dbReference type="EMBL" id="VRUR01000001">
    <property type="protein sequence ID" value="TXN38229.1"/>
    <property type="molecule type" value="Genomic_DNA"/>
</dbReference>
<dbReference type="Gene3D" id="3.50.50.60">
    <property type="entry name" value="FAD/NAD(P)-binding domain"/>
    <property type="match status" value="1"/>
</dbReference>
<feature type="domain" description="FAD dependent oxidoreductase" evidence="1">
    <location>
        <begin position="3"/>
        <end position="323"/>
    </location>
</feature>
<dbReference type="Proteomes" id="UP000321456">
    <property type="component" value="Unassembled WGS sequence"/>
</dbReference>
<name>A0A5C8VAP1_9FLAO</name>
<dbReference type="InterPro" id="IPR036188">
    <property type="entry name" value="FAD/NAD-bd_sf"/>
</dbReference>
<proteinExistence type="predicted"/>
<sequence>MLDYIVVGLGLAGISFCETLEKQGKSYNVVTDASQQASLVAGGLYNPVILKRFTMAWKAKEQMELALPFYKALEQKLGVTLDYKIPVLRRFTSIEEQNLWFQAADRPGLDYFLATTIVQNNNPNIDAPFGLGQVKHTGRIDTKTLLKAYAASLDQQGLLHKESFDFSHFKVFEGHISYKSINAKRIVFATGYGLKSNPFFNYLPLNGTKGELLTIKAPDLKENSVIKSSAFSIPQGDNLYLLGATYKWKDKTNTPTEDAKSELLEKSKSFLNCDFEVVKHVAGIRPTVTDRRPLVGQHPEHRNLYVLNGFGSRGVLIAPYASEQLFNAIENNEALDPEMNIQRFTKKHYSA</sequence>
<dbReference type="SUPFAM" id="SSF54373">
    <property type="entry name" value="FAD-linked reductases, C-terminal domain"/>
    <property type="match status" value="1"/>
</dbReference>
<dbReference type="Gene3D" id="3.30.9.10">
    <property type="entry name" value="D-Amino Acid Oxidase, subunit A, domain 2"/>
    <property type="match status" value="1"/>
</dbReference>
<dbReference type="InterPro" id="IPR006076">
    <property type="entry name" value="FAD-dep_OxRdtase"/>
</dbReference>
<gene>
    <name evidence="2" type="ORF">FVB32_08030</name>
</gene>
<keyword evidence="3" id="KW-1185">Reference proteome</keyword>
<dbReference type="PANTHER" id="PTHR13847">
    <property type="entry name" value="SARCOSINE DEHYDROGENASE-RELATED"/>
    <property type="match status" value="1"/>
</dbReference>
<dbReference type="GO" id="GO:0005737">
    <property type="term" value="C:cytoplasm"/>
    <property type="evidence" value="ECO:0007669"/>
    <property type="project" value="TreeGrafter"/>
</dbReference>
<protein>
    <submittedName>
        <fullName evidence="2">FAD-binding oxidoreductase</fullName>
    </submittedName>
</protein>
<evidence type="ECO:0000259" key="1">
    <source>
        <dbReference type="Pfam" id="PF01266"/>
    </source>
</evidence>
<reference evidence="2 3" key="1">
    <citation type="submission" date="2019-08" db="EMBL/GenBank/DDBJ databases">
        <title>Professor.</title>
        <authorList>
            <person name="Park J.S."/>
        </authorList>
    </citation>
    <scope>NUCLEOTIDE SEQUENCE [LARGE SCALE GENOMIC DNA]</scope>
    <source>
        <strain evidence="2 3">176CP5-101</strain>
    </source>
</reference>
<dbReference type="SUPFAM" id="SSF51971">
    <property type="entry name" value="Nucleotide-binding domain"/>
    <property type="match status" value="1"/>
</dbReference>
<dbReference type="AlphaFoldDB" id="A0A5C8VAP1"/>
<organism evidence="2 3">
    <name type="scientific">Flagellimonas hymeniacidonis</name>
    <dbReference type="NCBI Taxonomy" id="2603628"/>
    <lineage>
        <taxon>Bacteria</taxon>
        <taxon>Pseudomonadati</taxon>
        <taxon>Bacteroidota</taxon>
        <taxon>Flavobacteriia</taxon>
        <taxon>Flavobacteriales</taxon>
        <taxon>Flavobacteriaceae</taxon>
        <taxon>Flagellimonas</taxon>
    </lineage>
</organism>
<dbReference type="RefSeq" id="WP_147742961.1">
    <property type="nucleotide sequence ID" value="NZ_VRUR01000001.1"/>
</dbReference>
<evidence type="ECO:0000313" key="2">
    <source>
        <dbReference type="EMBL" id="TXN38229.1"/>
    </source>
</evidence>
<dbReference type="Pfam" id="PF01266">
    <property type="entry name" value="DAO"/>
    <property type="match status" value="1"/>
</dbReference>
<comment type="caution">
    <text evidence="2">The sequence shown here is derived from an EMBL/GenBank/DDBJ whole genome shotgun (WGS) entry which is preliminary data.</text>
</comment>
<accession>A0A5C8VAP1</accession>
<evidence type="ECO:0000313" key="3">
    <source>
        <dbReference type="Proteomes" id="UP000321456"/>
    </source>
</evidence>